<comment type="caution">
    <text evidence="7">The sequence shown here is derived from an EMBL/GenBank/DDBJ whole genome shotgun (WGS) entry which is preliminary data.</text>
</comment>
<evidence type="ECO:0000259" key="6">
    <source>
        <dbReference type="PROSITE" id="PS50172"/>
    </source>
</evidence>
<dbReference type="GO" id="GO:0004867">
    <property type="term" value="F:serine-type endopeptidase inhibitor activity"/>
    <property type="evidence" value="ECO:0007669"/>
    <property type="project" value="UniProtKB-KW"/>
</dbReference>
<feature type="region of interest" description="Disordered" evidence="4">
    <location>
        <begin position="505"/>
        <end position="530"/>
    </location>
</feature>
<dbReference type="InterPro" id="IPR023795">
    <property type="entry name" value="Serpin_CS"/>
</dbReference>
<dbReference type="CDD" id="cd00172">
    <property type="entry name" value="serpin"/>
    <property type="match status" value="1"/>
</dbReference>
<dbReference type="InterPro" id="IPR023796">
    <property type="entry name" value="Serpin_dom"/>
</dbReference>
<proteinExistence type="inferred from homology"/>
<organism evidence="7 8">
    <name type="scientific">Parthenolecanium corni</name>
    <dbReference type="NCBI Taxonomy" id="536013"/>
    <lineage>
        <taxon>Eukaryota</taxon>
        <taxon>Metazoa</taxon>
        <taxon>Ecdysozoa</taxon>
        <taxon>Arthropoda</taxon>
        <taxon>Hexapoda</taxon>
        <taxon>Insecta</taxon>
        <taxon>Pterygota</taxon>
        <taxon>Neoptera</taxon>
        <taxon>Paraneoptera</taxon>
        <taxon>Hemiptera</taxon>
        <taxon>Sternorrhyncha</taxon>
        <taxon>Coccoidea</taxon>
        <taxon>Coccidae</taxon>
        <taxon>Parthenolecanium</taxon>
    </lineage>
</organism>
<feature type="transmembrane region" description="Helical" evidence="5">
    <location>
        <begin position="122"/>
        <end position="140"/>
    </location>
</feature>
<evidence type="ECO:0000256" key="3">
    <source>
        <dbReference type="RuleBase" id="RU000411"/>
    </source>
</evidence>
<evidence type="ECO:0000313" key="8">
    <source>
        <dbReference type="Proteomes" id="UP001367676"/>
    </source>
</evidence>
<keyword evidence="5" id="KW-1133">Transmembrane helix</keyword>
<dbReference type="PANTHER" id="PTHR11461">
    <property type="entry name" value="SERINE PROTEASE INHIBITOR, SERPIN"/>
    <property type="match status" value="1"/>
</dbReference>
<dbReference type="InterPro" id="IPR001357">
    <property type="entry name" value="BRCT_dom"/>
</dbReference>
<gene>
    <name evidence="7" type="ORF">V9T40_007414</name>
</gene>
<dbReference type="SUPFAM" id="SSF52113">
    <property type="entry name" value="BRCT domain"/>
    <property type="match status" value="2"/>
</dbReference>
<feature type="transmembrane region" description="Helical" evidence="5">
    <location>
        <begin position="278"/>
        <end position="306"/>
    </location>
</feature>
<accession>A0AAN9YAR4</accession>
<feature type="transmembrane region" description="Helical" evidence="5">
    <location>
        <begin position="160"/>
        <end position="182"/>
    </location>
</feature>
<comment type="similarity">
    <text evidence="3">Belongs to the serpin family.</text>
</comment>
<keyword evidence="2" id="KW-0722">Serine protease inhibitor</keyword>
<dbReference type="InterPro" id="IPR036186">
    <property type="entry name" value="Serpin_sf"/>
</dbReference>
<dbReference type="Gene3D" id="3.30.497.10">
    <property type="entry name" value="Antithrombin, subunit I, domain 2"/>
    <property type="match status" value="2"/>
</dbReference>
<feature type="transmembrane region" description="Helical" evidence="5">
    <location>
        <begin position="318"/>
        <end position="344"/>
    </location>
</feature>
<dbReference type="PROSITE" id="PS00284">
    <property type="entry name" value="SERPIN"/>
    <property type="match status" value="1"/>
</dbReference>
<dbReference type="PANTHER" id="PTHR11461:SF292">
    <property type="entry name" value="SERPIN 100A"/>
    <property type="match status" value="1"/>
</dbReference>
<feature type="transmembrane region" description="Helical" evidence="5">
    <location>
        <begin position="202"/>
        <end position="220"/>
    </location>
</feature>
<dbReference type="Proteomes" id="UP001367676">
    <property type="component" value="Unassembled WGS sequence"/>
</dbReference>
<feature type="region of interest" description="Disordered" evidence="4">
    <location>
        <begin position="886"/>
        <end position="919"/>
    </location>
</feature>
<dbReference type="EMBL" id="JBBCAQ010000002">
    <property type="protein sequence ID" value="KAK7605556.1"/>
    <property type="molecule type" value="Genomic_DNA"/>
</dbReference>
<dbReference type="InterPro" id="IPR042178">
    <property type="entry name" value="Serpin_sf_1"/>
</dbReference>
<dbReference type="InterPro" id="IPR036420">
    <property type="entry name" value="BRCT_dom_sf"/>
</dbReference>
<dbReference type="GO" id="GO:0005615">
    <property type="term" value="C:extracellular space"/>
    <property type="evidence" value="ECO:0007669"/>
    <property type="project" value="InterPro"/>
</dbReference>
<keyword evidence="1" id="KW-0646">Protease inhibitor</keyword>
<evidence type="ECO:0000256" key="1">
    <source>
        <dbReference type="ARBA" id="ARBA00022690"/>
    </source>
</evidence>
<dbReference type="SMART" id="SM00093">
    <property type="entry name" value="SERPIN"/>
    <property type="match status" value="1"/>
</dbReference>
<evidence type="ECO:0000256" key="2">
    <source>
        <dbReference type="ARBA" id="ARBA00022900"/>
    </source>
</evidence>
<feature type="region of interest" description="Disordered" evidence="4">
    <location>
        <begin position="1561"/>
        <end position="1596"/>
    </location>
</feature>
<evidence type="ECO:0000256" key="5">
    <source>
        <dbReference type="SAM" id="Phobius"/>
    </source>
</evidence>
<feature type="region of interest" description="Disordered" evidence="4">
    <location>
        <begin position="1262"/>
        <end position="1310"/>
    </location>
</feature>
<reference evidence="7 8" key="1">
    <citation type="submission" date="2024-03" db="EMBL/GenBank/DDBJ databases">
        <title>Adaptation during the transition from Ophiocordyceps entomopathogen to insect associate is accompanied by gene loss and intensified selection.</title>
        <authorList>
            <person name="Ward C.M."/>
            <person name="Onetto C.A."/>
            <person name="Borneman A.R."/>
        </authorList>
    </citation>
    <scope>NUCLEOTIDE SEQUENCE [LARGE SCALE GENOMIC DNA]</scope>
    <source>
        <strain evidence="7">AWRI1</strain>
        <tissue evidence="7">Single Adult Female</tissue>
    </source>
</reference>
<dbReference type="PROSITE" id="PS50172">
    <property type="entry name" value="BRCT"/>
    <property type="match status" value="1"/>
</dbReference>
<keyword evidence="8" id="KW-1185">Reference proteome</keyword>
<name>A0AAN9YAR4_9HEMI</name>
<dbReference type="Gene3D" id="3.40.50.10190">
    <property type="entry name" value="BRCT domain"/>
    <property type="match status" value="2"/>
</dbReference>
<dbReference type="InterPro" id="IPR042185">
    <property type="entry name" value="Serpin_sf_2"/>
</dbReference>
<dbReference type="Pfam" id="PF00533">
    <property type="entry name" value="BRCT"/>
    <property type="match status" value="1"/>
</dbReference>
<feature type="compositionally biased region" description="Low complexity" evidence="4">
    <location>
        <begin position="1277"/>
        <end position="1302"/>
    </location>
</feature>
<feature type="compositionally biased region" description="Acidic residues" evidence="4">
    <location>
        <begin position="1569"/>
        <end position="1583"/>
    </location>
</feature>
<feature type="compositionally biased region" description="Basic and acidic residues" evidence="4">
    <location>
        <begin position="1584"/>
        <end position="1596"/>
    </location>
</feature>
<dbReference type="SMART" id="SM00292">
    <property type="entry name" value="BRCT"/>
    <property type="match status" value="2"/>
</dbReference>
<dbReference type="CDD" id="cd17736">
    <property type="entry name" value="BRCT_microcephalin_rpt2"/>
    <property type="match status" value="1"/>
</dbReference>
<dbReference type="CDD" id="cd17751">
    <property type="entry name" value="BRCT_microcephalin_rpt3"/>
    <property type="match status" value="1"/>
</dbReference>
<dbReference type="Gene3D" id="2.30.39.10">
    <property type="entry name" value="Alpha-1-antitrypsin, domain 1"/>
    <property type="match status" value="1"/>
</dbReference>
<keyword evidence="5" id="KW-0472">Membrane</keyword>
<keyword evidence="5" id="KW-0812">Transmembrane</keyword>
<dbReference type="Pfam" id="PF00079">
    <property type="entry name" value="Serpin"/>
    <property type="match status" value="2"/>
</dbReference>
<feature type="domain" description="BRCT" evidence="6">
    <location>
        <begin position="724"/>
        <end position="802"/>
    </location>
</feature>
<dbReference type="SUPFAM" id="SSF56574">
    <property type="entry name" value="Serpins"/>
    <property type="match status" value="1"/>
</dbReference>
<evidence type="ECO:0000313" key="7">
    <source>
        <dbReference type="EMBL" id="KAK7605556.1"/>
    </source>
</evidence>
<feature type="transmembrane region" description="Helical" evidence="5">
    <location>
        <begin position="32"/>
        <end position="49"/>
    </location>
</feature>
<dbReference type="InterPro" id="IPR000215">
    <property type="entry name" value="Serpin_fam"/>
</dbReference>
<evidence type="ECO:0000256" key="4">
    <source>
        <dbReference type="SAM" id="MobiDB-lite"/>
    </source>
</evidence>
<protein>
    <recommendedName>
        <fullName evidence="6">BRCT domain-containing protein</fullName>
    </recommendedName>
</protein>
<sequence>MGVFEVAEPESEHRYLVVSFFGWMSQFSTRCLNFWLDVSFCGWMSHLFFSQLNFRLDVSFFGWMSHFSSSWLNIRLVVSFFGWMSQFSAGFILFFGWMSQFSTGCLIFRLDLVKFSPGSLNFRLDVLIFGWMSHFLSSWLNFRLDVSFFVQLVKYSTSCLIFRLDFSFIFQLVKFSAGCIIFRLDVSFFGWMSHFSSSWLNIRLVVSFFGWISHVSSSWLNFRLDFSHVSAGCLNFRLDVSFFVQLVKFSAGCLNFRLDVSFLGWMSQFSSSWFNFRLVILFFGWMSQFSAGCLIFGLDVSIFVQLVQFSSSWFNFRLVILFFGWMSQFSAGCLIFCLDVSLFVQLSQFSAECTSEHSIGIRRFKVHLIKQPNICVSRLKNSSAIEYKIDIRPVKKTNNDARISFGKCSAKAAFVESLNKLNRSSEGNIFIPVPLNTLKKLFSPSKHNADIFKNDFFKEIKENLNLTKLSCKKLQLLLSIDETNEISDFPSPSLPANFRSSAPPNLFPINKSKRTKTGVSKTADRNATEKDGNLSKKINFASAESPTSCNHRQNTFCFKIPSKYVDTLGIGLVEKEDINSANEKDVLLVQRDKIRSIEMDSTKNSAHNKKPVRAEKNFPNLQNNCTGSDSSSLFYTFERHGKRSSKPTIVCTYFGQKELSEIYQIVKKLGFFEIENHVSSRTTHLVCGGANKTINLCKAIARGCWILDKDWENRMRRQKSGSTYRCEVFSDCGAMYVSSECCQPSASQLKELIVLGGGRLEESPQRASYIIGRSPKRRYVKEIWILNCLLRVQATELIRFSAFGGLIPKRKIISAIAANTNSNEIFASRLPLKPDNAPRDGREAAAAVAAGGGRYLEDSGRARLAAADASFARRKTCGAPFVCRGMRGPRQPAGGRRVTSSDQRRTLEPPAATRAEGDATDGRLCTVEPRGAVRCGAVRCRIEWPHSGLDSGGVVSFTQTFDATRRLFGIASARVRILLESSTTTIVDTAIRFQFQFIRLSSSRRADPSPFSNLRSQRQRTAYQISNPFAIVLVSRRRCVPLLTLRAAAIPRALCYSLVFPPSHRYVGIVILVSAISSPTIFGEDLRSDFLTRSNQDITRLLFRNSVDNDTNYIFSPFGYSMILGVLLEGARGETREELRTILHSPPDATWIRETFRNTLHRLQVLPTPPLKTNTLGINCARKPGRRSPTPNEVRVDSFVFLIRFCGVASQGKAAATNGPEFRNYFYVYKNFTVVDEYKKVLAEHYFTQVRSVEKPDFHEFADSHASDMPAPSAVESSQSQSQSQSLAATTAAKPIEAAPAHDAPRRVSGERMRRWAKRFLGIDLEASPSQRALSNVSAGRLHSSDVSELLSKMIVFNGLYFNGEWKTPFQLKTGDEPFYAADGRKFMTRMMYAVGEFRVGRIARLHSTAVSLPYKGERYSFVMIYADDANGTGELMRRAHQLPLGELHSSLQQRHVQISIPPFEFNSVTYLKDSLKSIGVRKIFTYEADFQGLSHDQGLFVDDVVQLVTIKVDARMAAPNFMTASSVQTRTVTEKLTVDRPFVFLVHDHKDGLVVAAGKLHVPTKKEEEEEDDDDDDDDDVNDGQKRGDDAEKVD</sequence>